<name>A0AAU9N5H9_9ASTR</name>
<comment type="caution">
    <text evidence="2">The sequence shown here is derived from an EMBL/GenBank/DDBJ whole genome shotgun (WGS) entry which is preliminary data.</text>
</comment>
<accession>A0AAU9N5H9</accession>
<keyword evidence="3" id="KW-1185">Reference proteome</keyword>
<protein>
    <submittedName>
        <fullName evidence="2">Uncharacterized protein</fullName>
    </submittedName>
</protein>
<proteinExistence type="predicted"/>
<evidence type="ECO:0000313" key="2">
    <source>
        <dbReference type="EMBL" id="CAH1434022.1"/>
    </source>
</evidence>
<sequence length="106" mass="11982">MTGIWERGNARDFPANNDPEQGGAGEYMGKNGGARKKLYLIRSIVKYTLTVPASSRSDQFTVLINGYSESNSDRVEGHQNSHITGPWNYHITHIQYFNSRLQFAFV</sequence>
<evidence type="ECO:0000256" key="1">
    <source>
        <dbReference type="SAM" id="MobiDB-lite"/>
    </source>
</evidence>
<dbReference type="AlphaFoldDB" id="A0AAU9N5H9"/>
<dbReference type="Proteomes" id="UP001157418">
    <property type="component" value="Unassembled WGS sequence"/>
</dbReference>
<evidence type="ECO:0000313" key="3">
    <source>
        <dbReference type="Proteomes" id="UP001157418"/>
    </source>
</evidence>
<dbReference type="EMBL" id="CAKMRJ010003334">
    <property type="protein sequence ID" value="CAH1434022.1"/>
    <property type="molecule type" value="Genomic_DNA"/>
</dbReference>
<feature type="region of interest" description="Disordered" evidence="1">
    <location>
        <begin position="1"/>
        <end position="29"/>
    </location>
</feature>
<gene>
    <name evidence="2" type="ORF">LVIROSA_LOCUS20574</name>
</gene>
<reference evidence="2 3" key="1">
    <citation type="submission" date="2022-01" db="EMBL/GenBank/DDBJ databases">
        <authorList>
            <person name="Xiong W."/>
            <person name="Schranz E."/>
        </authorList>
    </citation>
    <scope>NUCLEOTIDE SEQUENCE [LARGE SCALE GENOMIC DNA]</scope>
</reference>
<organism evidence="2 3">
    <name type="scientific">Lactuca virosa</name>
    <dbReference type="NCBI Taxonomy" id="75947"/>
    <lineage>
        <taxon>Eukaryota</taxon>
        <taxon>Viridiplantae</taxon>
        <taxon>Streptophyta</taxon>
        <taxon>Embryophyta</taxon>
        <taxon>Tracheophyta</taxon>
        <taxon>Spermatophyta</taxon>
        <taxon>Magnoliopsida</taxon>
        <taxon>eudicotyledons</taxon>
        <taxon>Gunneridae</taxon>
        <taxon>Pentapetalae</taxon>
        <taxon>asterids</taxon>
        <taxon>campanulids</taxon>
        <taxon>Asterales</taxon>
        <taxon>Asteraceae</taxon>
        <taxon>Cichorioideae</taxon>
        <taxon>Cichorieae</taxon>
        <taxon>Lactucinae</taxon>
        <taxon>Lactuca</taxon>
    </lineage>
</organism>